<dbReference type="Gene3D" id="1.10.10.10">
    <property type="entry name" value="Winged helix-like DNA-binding domain superfamily/Winged helix DNA-binding domain"/>
    <property type="match status" value="1"/>
</dbReference>
<name>A0ABV5LUM1_9ACTN</name>
<sequence>MPPPEMREPTFLLLTALAGGPQHGYALLTEIERLSNGRVRLKPGSLYGILDRLAEEGLIARHSEEVVDGRLRRSYALTPAGVQGLRVETERLRANVAAATRRLRTLARPQEATP</sequence>
<evidence type="ECO:0000259" key="1">
    <source>
        <dbReference type="Pfam" id="PF03551"/>
    </source>
</evidence>
<dbReference type="InterPro" id="IPR036390">
    <property type="entry name" value="WH_DNA-bd_sf"/>
</dbReference>
<reference evidence="2 3" key="1">
    <citation type="submission" date="2024-09" db="EMBL/GenBank/DDBJ databases">
        <authorList>
            <person name="Sun Q."/>
            <person name="Mori K."/>
        </authorList>
    </citation>
    <scope>NUCLEOTIDE SEQUENCE [LARGE SCALE GENOMIC DNA]</scope>
    <source>
        <strain evidence="2 3">TISTR 1856</strain>
    </source>
</reference>
<organism evidence="2 3">
    <name type="scientific">Kineococcus gynurae</name>
    <dbReference type="NCBI Taxonomy" id="452979"/>
    <lineage>
        <taxon>Bacteria</taxon>
        <taxon>Bacillati</taxon>
        <taxon>Actinomycetota</taxon>
        <taxon>Actinomycetes</taxon>
        <taxon>Kineosporiales</taxon>
        <taxon>Kineosporiaceae</taxon>
        <taxon>Kineococcus</taxon>
    </lineage>
</organism>
<dbReference type="PANTHER" id="PTHR33169:SF13">
    <property type="entry name" value="PADR-FAMILY TRANSCRIPTIONAL REGULATOR"/>
    <property type="match status" value="1"/>
</dbReference>
<comment type="caution">
    <text evidence="2">The sequence shown here is derived from an EMBL/GenBank/DDBJ whole genome shotgun (WGS) entry which is preliminary data.</text>
</comment>
<evidence type="ECO:0000313" key="3">
    <source>
        <dbReference type="Proteomes" id="UP001589748"/>
    </source>
</evidence>
<dbReference type="Pfam" id="PF03551">
    <property type="entry name" value="PadR"/>
    <property type="match status" value="1"/>
</dbReference>
<dbReference type="PANTHER" id="PTHR33169">
    <property type="entry name" value="PADR-FAMILY TRANSCRIPTIONAL REGULATOR"/>
    <property type="match status" value="1"/>
</dbReference>
<dbReference type="SUPFAM" id="SSF46785">
    <property type="entry name" value="Winged helix' DNA-binding domain"/>
    <property type="match status" value="1"/>
</dbReference>
<dbReference type="InterPro" id="IPR005149">
    <property type="entry name" value="Tscrpt_reg_PadR_N"/>
</dbReference>
<dbReference type="RefSeq" id="WP_380137860.1">
    <property type="nucleotide sequence ID" value="NZ_JBHLUI010000008.1"/>
</dbReference>
<accession>A0ABV5LUM1</accession>
<keyword evidence="3" id="KW-1185">Reference proteome</keyword>
<evidence type="ECO:0000313" key="2">
    <source>
        <dbReference type="EMBL" id="MFB9377793.1"/>
    </source>
</evidence>
<dbReference type="InterPro" id="IPR036388">
    <property type="entry name" value="WH-like_DNA-bd_sf"/>
</dbReference>
<feature type="domain" description="Transcription regulator PadR N-terminal" evidence="1">
    <location>
        <begin position="13"/>
        <end position="85"/>
    </location>
</feature>
<dbReference type="EMBL" id="JBHMDM010000007">
    <property type="protein sequence ID" value="MFB9377793.1"/>
    <property type="molecule type" value="Genomic_DNA"/>
</dbReference>
<dbReference type="InterPro" id="IPR052509">
    <property type="entry name" value="Metal_resp_DNA-bind_regulator"/>
</dbReference>
<dbReference type="Proteomes" id="UP001589748">
    <property type="component" value="Unassembled WGS sequence"/>
</dbReference>
<gene>
    <name evidence="2" type="ORF">ACFFVI_12525</name>
</gene>
<protein>
    <submittedName>
        <fullName evidence="2">PadR family transcriptional regulator</fullName>
    </submittedName>
</protein>
<proteinExistence type="predicted"/>